<dbReference type="InterPro" id="IPR051158">
    <property type="entry name" value="Metallophosphoesterase_sf"/>
</dbReference>
<dbReference type="SUPFAM" id="SSF56300">
    <property type="entry name" value="Metallo-dependent phosphatases"/>
    <property type="match status" value="1"/>
</dbReference>
<evidence type="ECO:0000313" key="2">
    <source>
        <dbReference type="EMBL" id="MFC0583027.1"/>
    </source>
</evidence>
<sequence>MKSAPSSLTTTVKTAGAGLLAGVAAAGASLLVRATYEHGRALAERGFTVRHETFPVLSPGAEPIKVLHLGDIHLTPGQHHKLAWLKALAALEPDVVINTGDNLGHPEVNAELLDVLEPLLAVPGVFVPGSNDYYAPIKKNPLRYFLTPAAKVGAKDDHPVLPWQELFAGFSRNWLDLTNRTGRLQINGTELLFSGVDDPHLRREAFPGFPITGRESAKTGRAPVRIGVLHAPYQRVLNQMTAQRADVLFAGHTHGGQICLPGSRALVSNCDLPPSLASGATHWNATDATGQQRSAWLNITAGIGSAPTVPLRFFCPPEAVLVTLTAGAEPSAP</sequence>
<dbReference type="InterPro" id="IPR004843">
    <property type="entry name" value="Calcineurin-like_PHP"/>
</dbReference>
<comment type="caution">
    <text evidence="2">The sequence shown here is derived from an EMBL/GenBank/DDBJ whole genome shotgun (WGS) entry which is preliminary data.</text>
</comment>
<feature type="domain" description="Calcineurin-like phosphoesterase" evidence="1">
    <location>
        <begin position="64"/>
        <end position="255"/>
    </location>
</feature>
<protein>
    <submittedName>
        <fullName evidence="2">Metallophosphoesterase</fullName>
    </submittedName>
</protein>
<dbReference type="Proteomes" id="UP001589862">
    <property type="component" value="Unassembled WGS sequence"/>
</dbReference>
<dbReference type="PANTHER" id="PTHR31302">
    <property type="entry name" value="TRANSMEMBRANE PROTEIN WITH METALLOPHOSPHOESTERASE DOMAIN-RELATED"/>
    <property type="match status" value="1"/>
</dbReference>
<organism evidence="2 3">
    <name type="scientific">Micrococcoides hystricis</name>
    <dbReference type="NCBI Taxonomy" id="1572761"/>
    <lineage>
        <taxon>Bacteria</taxon>
        <taxon>Bacillati</taxon>
        <taxon>Actinomycetota</taxon>
        <taxon>Actinomycetes</taxon>
        <taxon>Micrococcales</taxon>
        <taxon>Micrococcaceae</taxon>
        <taxon>Micrococcoides</taxon>
    </lineage>
</organism>
<reference evidence="2 3" key="1">
    <citation type="submission" date="2024-09" db="EMBL/GenBank/DDBJ databases">
        <authorList>
            <person name="Sun Q."/>
            <person name="Mori K."/>
        </authorList>
    </citation>
    <scope>NUCLEOTIDE SEQUENCE [LARGE SCALE GENOMIC DNA]</scope>
    <source>
        <strain evidence="2 3">NCAIM B.02604</strain>
    </source>
</reference>
<proteinExistence type="predicted"/>
<keyword evidence="3" id="KW-1185">Reference proteome</keyword>
<dbReference type="RefSeq" id="WP_377460658.1">
    <property type="nucleotide sequence ID" value="NZ_JBHLUB010000032.1"/>
</dbReference>
<dbReference type="Pfam" id="PF00149">
    <property type="entry name" value="Metallophos"/>
    <property type="match status" value="1"/>
</dbReference>
<accession>A0ABV6PF61</accession>
<dbReference type="InterPro" id="IPR029052">
    <property type="entry name" value="Metallo-depent_PP-like"/>
</dbReference>
<evidence type="ECO:0000313" key="3">
    <source>
        <dbReference type="Proteomes" id="UP001589862"/>
    </source>
</evidence>
<name>A0ABV6PF61_9MICC</name>
<dbReference type="PANTHER" id="PTHR31302:SF20">
    <property type="entry name" value="CONSERVED PROTEIN"/>
    <property type="match status" value="1"/>
</dbReference>
<dbReference type="Gene3D" id="3.60.21.10">
    <property type="match status" value="1"/>
</dbReference>
<dbReference type="EMBL" id="JBHLUB010000032">
    <property type="protein sequence ID" value="MFC0583027.1"/>
    <property type="molecule type" value="Genomic_DNA"/>
</dbReference>
<evidence type="ECO:0000259" key="1">
    <source>
        <dbReference type="Pfam" id="PF00149"/>
    </source>
</evidence>
<gene>
    <name evidence="2" type="ORF">ACFFFR_11685</name>
</gene>